<evidence type="ECO:0000313" key="1">
    <source>
        <dbReference type="EMBL" id="PCK31045.1"/>
    </source>
</evidence>
<keyword evidence="2" id="KW-1185">Reference proteome</keyword>
<name>A0A2A5JNP2_PSEO7</name>
<evidence type="ECO:0000313" key="2">
    <source>
        <dbReference type="Proteomes" id="UP000228621"/>
    </source>
</evidence>
<evidence type="ECO:0008006" key="3">
    <source>
        <dbReference type="Google" id="ProtNLM"/>
    </source>
</evidence>
<proteinExistence type="predicted"/>
<comment type="caution">
    <text evidence="1">The sequence shown here is derived from an EMBL/GenBank/DDBJ whole genome shotgun (WGS) entry which is preliminary data.</text>
</comment>
<reference evidence="2" key="1">
    <citation type="journal article" date="2019" name="Genome Announc.">
        <title>Draft Genome Sequence of Pseudoalteromonas piscicida Strain 36Y ROTHPW, an Hypersaline Seawater Isolate from the South Coast of Sonora, Mexico.</title>
        <authorList>
            <person name="Sanchez-Diaz R."/>
            <person name="Molina-Garza Z.J."/>
            <person name="Cruz-Suarez L.E."/>
            <person name="Selvin J."/>
            <person name="Kiran G.S."/>
            <person name="Ibarra-Gamez J.C."/>
            <person name="Gomez-Gil B."/>
            <person name="Galaviz-Silva L."/>
        </authorList>
    </citation>
    <scope>NUCLEOTIDE SEQUENCE [LARGE SCALE GENOMIC DNA]</scope>
    <source>
        <strain evidence="2">36Y_RITHPW</strain>
    </source>
</reference>
<dbReference type="AlphaFoldDB" id="A0A2A5JNP2"/>
<dbReference type="EMBL" id="NKHF01000066">
    <property type="protein sequence ID" value="PCK31045.1"/>
    <property type="molecule type" value="Genomic_DNA"/>
</dbReference>
<gene>
    <name evidence="1" type="ORF">CEX98_14510</name>
</gene>
<dbReference type="Proteomes" id="UP000228621">
    <property type="component" value="Unassembled WGS sequence"/>
</dbReference>
<accession>A0A2A5JNP2</accession>
<dbReference type="OrthoDB" id="197869at2"/>
<sequence length="107" mass="12103">MNTISITYSVAKSDNEPKVEPGPIAPLPELLALYEAASMHSGFYQLDQSSTSITWRHELSPTLALKLNLKHTKTNHLPSAFYLHHLDKLTKPDLSFNTFTVSFNWVF</sequence>
<protein>
    <recommendedName>
        <fullName evidence="3">DUF560 domain-containing protein</fullName>
    </recommendedName>
</protein>
<organism evidence="1 2">
    <name type="scientific">Pseudoalteromonas piscicida</name>
    <dbReference type="NCBI Taxonomy" id="43662"/>
    <lineage>
        <taxon>Bacteria</taxon>
        <taxon>Pseudomonadati</taxon>
        <taxon>Pseudomonadota</taxon>
        <taxon>Gammaproteobacteria</taxon>
        <taxon>Alteromonadales</taxon>
        <taxon>Pseudoalteromonadaceae</taxon>
        <taxon>Pseudoalteromonas</taxon>
    </lineage>
</organism>